<dbReference type="EMBL" id="OX596088">
    <property type="protein sequence ID" value="CAN0513288.1"/>
    <property type="molecule type" value="Genomic_DNA"/>
</dbReference>
<sequence>MELPLALGRSSHPILAFWGAISLLLLGNEKAARCMLLKINYAKERSRISCVLLPSQSEISENHRILSGISRALKVCFNIWGKKQRDSNLYLKAVMGHLGLP</sequence>
<name>A0AC59ZUF8_RANTA</name>
<evidence type="ECO:0000313" key="2">
    <source>
        <dbReference type="Proteomes" id="UP001162501"/>
    </source>
</evidence>
<reference evidence="1" key="1">
    <citation type="submission" date="2023-05" db="EMBL/GenBank/DDBJ databases">
        <authorList>
            <consortium name="ELIXIR-Norway"/>
        </authorList>
    </citation>
    <scope>NUCLEOTIDE SEQUENCE</scope>
</reference>
<dbReference type="Proteomes" id="UP001162501">
    <property type="component" value="Chromosome 4"/>
</dbReference>
<organism evidence="1 2">
    <name type="scientific">Rangifer tarandus platyrhynchus</name>
    <name type="common">Svalbard reindeer</name>
    <dbReference type="NCBI Taxonomy" id="3082113"/>
    <lineage>
        <taxon>Eukaryota</taxon>
        <taxon>Metazoa</taxon>
        <taxon>Chordata</taxon>
        <taxon>Craniata</taxon>
        <taxon>Vertebrata</taxon>
        <taxon>Euteleostomi</taxon>
        <taxon>Mammalia</taxon>
        <taxon>Eutheria</taxon>
        <taxon>Laurasiatheria</taxon>
        <taxon>Artiodactyla</taxon>
        <taxon>Ruminantia</taxon>
        <taxon>Pecora</taxon>
        <taxon>Cervidae</taxon>
        <taxon>Odocoileinae</taxon>
        <taxon>Rangifer</taxon>
    </lineage>
</organism>
<evidence type="ECO:0000313" key="1">
    <source>
        <dbReference type="EMBL" id="CAN0513288.1"/>
    </source>
</evidence>
<gene>
    <name evidence="1" type="ORF">MRATA1EN22A_LOCUS23244</name>
</gene>
<protein>
    <submittedName>
        <fullName evidence="1">Uncharacterized protein</fullName>
    </submittedName>
</protein>
<reference evidence="1" key="2">
    <citation type="submission" date="2025-03" db="EMBL/GenBank/DDBJ databases">
        <authorList>
            <consortium name="ELIXIR-Norway"/>
            <consortium name="Elixir Norway"/>
        </authorList>
    </citation>
    <scope>NUCLEOTIDE SEQUENCE</scope>
</reference>
<accession>A0AC59ZUF8</accession>
<proteinExistence type="predicted"/>